<dbReference type="InterPro" id="IPR005791">
    <property type="entry name" value="SecD"/>
</dbReference>
<dbReference type="SUPFAM" id="SSF82866">
    <property type="entry name" value="Multidrug efflux transporter AcrB transmembrane domain"/>
    <property type="match status" value="1"/>
</dbReference>
<gene>
    <name evidence="9" type="primary">secD</name>
    <name evidence="13" type="ORF">A2074_08400</name>
</gene>
<name>A0A1F2UYJ3_9ACTN</name>
<dbReference type="GO" id="GO:0006605">
    <property type="term" value="P:protein targeting"/>
    <property type="evidence" value="ECO:0007669"/>
    <property type="project" value="UniProtKB-UniRule"/>
</dbReference>
<feature type="transmembrane region" description="Helical" evidence="9">
    <location>
        <begin position="375"/>
        <end position="393"/>
    </location>
</feature>
<accession>A0A1F2UYJ3</accession>
<dbReference type="Pfam" id="PF02355">
    <property type="entry name" value="SecD_SecF_C"/>
    <property type="match status" value="1"/>
</dbReference>
<evidence type="ECO:0000259" key="10">
    <source>
        <dbReference type="Pfam" id="PF02355"/>
    </source>
</evidence>
<evidence type="ECO:0000259" key="11">
    <source>
        <dbReference type="Pfam" id="PF21760"/>
    </source>
</evidence>
<dbReference type="InterPro" id="IPR022813">
    <property type="entry name" value="SecD/SecF_arch_bac"/>
</dbReference>
<reference evidence="13 14" key="1">
    <citation type="journal article" date="2016" name="Nat. Commun.">
        <title>Thousands of microbial genomes shed light on interconnected biogeochemical processes in an aquifer system.</title>
        <authorList>
            <person name="Anantharaman K."/>
            <person name="Brown C.T."/>
            <person name="Hug L.A."/>
            <person name="Sharon I."/>
            <person name="Castelle C.J."/>
            <person name="Probst A.J."/>
            <person name="Thomas B.C."/>
            <person name="Singh A."/>
            <person name="Wilkins M.J."/>
            <person name="Karaoz U."/>
            <person name="Brodie E.L."/>
            <person name="Williams K.H."/>
            <person name="Hubbard S.S."/>
            <person name="Banfield J.F."/>
        </authorList>
    </citation>
    <scope>NUCLEOTIDE SEQUENCE [LARGE SCALE GENOMIC DNA]</scope>
</reference>
<dbReference type="GO" id="GO:0005886">
    <property type="term" value="C:plasma membrane"/>
    <property type="evidence" value="ECO:0007669"/>
    <property type="project" value="UniProtKB-SubCell"/>
</dbReference>
<dbReference type="InterPro" id="IPR054384">
    <property type="entry name" value="SecDF_P1_head"/>
</dbReference>
<keyword evidence="4 9" id="KW-0812">Transmembrane</keyword>
<organism evidence="13 14">
    <name type="scientific">Candidatus Aquicultor primus</name>
    <dbReference type="NCBI Taxonomy" id="1797195"/>
    <lineage>
        <taxon>Bacteria</taxon>
        <taxon>Bacillati</taxon>
        <taxon>Actinomycetota</taxon>
        <taxon>Candidatus Aquicultoria</taxon>
        <taxon>Candidatus Aquicultorales</taxon>
        <taxon>Candidatus Aquicultoraceae</taxon>
        <taxon>Candidatus Aquicultor</taxon>
    </lineage>
</organism>
<comment type="similarity">
    <text evidence="9">Belongs to the SecD/SecF family. SecD subfamily.</text>
</comment>
<dbReference type="NCBIfam" id="TIGR01129">
    <property type="entry name" value="secD"/>
    <property type="match status" value="1"/>
</dbReference>
<dbReference type="GO" id="GO:0065002">
    <property type="term" value="P:intracellular protein transmembrane transport"/>
    <property type="evidence" value="ECO:0007669"/>
    <property type="project" value="UniProtKB-UniRule"/>
</dbReference>
<comment type="function">
    <text evidence="9">Part of the Sec protein translocase complex. Interacts with the SecYEG preprotein conducting channel. SecDF uses the proton motive force (PMF) to complete protein translocation after the ATP-dependent function of SecA.</text>
</comment>
<dbReference type="PANTHER" id="PTHR30081:SF1">
    <property type="entry name" value="PROTEIN TRANSLOCASE SUBUNIT SECD"/>
    <property type="match status" value="1"/>
</dbReference>
<dbReference type="InterPro" id="IPR048631">
    <property type="entry name" value="SecD_1st"/>
</dbReference>
<keyword evidence="5 9" id="KW-0653">Protein transport</keyword>
<dbReference type="Gene3D" id="3.30.70.3400">
    <property type="match status" value="1"/>
</dbReference>
<comment type="caution">
    <text evidence="9">Lacks conserved residue(s) required for the propagation of feature annotation.</text>
</comment>
<dbReference type="PANTHER" id="PTHR30081">
    <property type="entry name" value="PROTEIN-EXPORT MEMBRANE PROTEIN SEC"/>
    <property type="match status" value="1"/>
</dbReference>
<dbReference type="AlphaFoldDB" id="A0A1F2UYJ3"/>
<dbReference type="Pfam" id="PF22599">
    <property type="entry name" value="SecDF_P1_head"/>
    <property type="match status" value="1"/>
</dbReference>
<dbReference type="HAMAP" id="MF_01463_B">
    <property type="entry name" value="SecD_B"/>
    <property type="match status" value="1"/>
</dbReference>
<evidence type="ECO:0000313" key="13">
    <source>
        <dbReference type="EMBL" id="OFW35753.1"/>
    </source>
</evidence>
<dbReference type="GO" id="GO:0043952">
    <property type="term" value="P:protein transport by the Sec complex"/>
    <property type="evidence" value="ECO:0007669"/>
    <property type="project" value="UniProtKB-UniRule"/>
</dbReference>
<feature type="transmembrane region" description="Helical" evidence="9">
    <location>
        <begin position="247"/>
        <end position="264"/>
    </location>
</feature>
<keyword evidence="7 9" id="KW-0811">Translocation</keyword>
<sequence length="423" mass="45721">MIGLSIVMIFPIEKSAKLGLDLRGGLQVTYEAKDSPEVKVTEERMQQAEFVLNQRVNALGVAEPEIQREGARNIVVQLPGVKDPEGAKRLLGKPAVLQFAIVQDAYAAINDMAVLNKQKSEGKPVLGPVELTGDKINSAEATFGGQIGAQPIVNMTFNDEGAVRFGQITANNVNKRLAIVLDDKIITAPNIEGAIPDGKAIIEGIDSIDEAKEIAIVLNSGSIPVELDILEYRRVGATLGSEALREGVIAGIVGFMLVAIYLLFYYQGLGLITWLGISAYAILVWGVVAAMGQFYGWTLTLPGIAGLIISIGIAADSKIIIFERVKEEMREGKTFRTAVDSGFWHGFRTSLDADLVTMLVMFVLFFVGVSQIRGFALALIVGLTLDIVIMLLFTRSSLGLLAQIWPIKSPKLLVRVGKVRQNA</sequence>
<feature type="domain" description="Protein translocase subunit SecDF P1" evidence="11">
    <location>
        <begin position="45"/>
        <end position="103"/>
    </location>
</feature>
<evidence type="ECO:0000256" key="5">
    <source>
        <dbReference type="ARBA" id="ARBA00022927"/>
    </source>
</evidence>
<feature type="transmembrane region" description="Helical" evidence="9">
    <location>
        <begin position="271"/>
        <end position="288"/>
    </location>
</feature>
<comment type="caution">
    <text evidence="13">The sequence shown here is derived from an EMBL/GenBank/DDBJ whole genome shotgun (WGS) entry which is preliminary data.</text>
</comment>
<evidence type="ECO:0000256" key="3">
    <source>
        <dbReference type="ARBA" id="ARBA00022475"/>
    </source>
</evidence>
<comment type="subcellular location">
    <subcellularLocation>
        <location evidence="1 9">Cell membrane</location>
        <topology evidence="1 9">Multi-pass membrane protein</topology>
    </subcellularLocation>
</comment>
<feature type="domain" description="SecDF P1 head subdomain" evidence="12">
    <location>
        <begin position="122"/>
        <end position="225"/>
    </location>
</feature>
<dbReference type="GO" id="GO:0015450">
    <property type="term" value="F:protein-transporting ATPase activity"/>
    <property type="evidence" value="ECO:0007669"/>
    <property type="project" value="InterPro"/>
</dbReference>
<dbReference type="Gene3D" id="3.30.1360.200">
    <property type="match status" value="1"/>
</dbReference>
<feature type="transmembrane region" description="Helical" evidence="9">
    <location>
        <begin position="351"/>
        <end position="369"/>
    </location>
</feature>
<evidence type="ECO:0000256" key="8">
    <source>
        <dbReference type="ARBA" id="ARBA00023136"/>
    </source>
</evidence>
<dbReference type="EMBL" id="MELI01000008">
    <property type="protein sequence ID" value="OFW35753.1"/>
    <property type="molecule type" value="Genomic_DNA"/>
</dbReference>
<dbReference type="Gene3D" id="1.20.1640.10">
    <property type="entry name" value="Multidrug efflux transporter AcrB transmembrane domain"/>
    <property type="match status" value="1"/>
</dbReference>
<dbReference type="NCBIfam" id="TIGR00916">
    <property type="entry name" value="2A0604s01"/>
    <property type="match status" value="1"/>
</dbReference>
<protein>
    <recommendedName>
        <fullName evidence="9">Protein translocase subunit SecD</fullName>
    </recommendedName>
</protein>
<comment type="subunit">
    <text evidence="9">Forms a complex with SecF. Part of the essential Sec protein translocation apparatus which comprises SecA, SecYEG and auxiliary proteins SecDF. Other proteins may also be involved.</text>
</comment>
<keyword evidence="6 9" id="KW-1133">Transmembrane helix</keyword>
<keyword evidence="2 9" id="KW-0813">Transport</keyword>
<evidence type="ECO:0000256" key="4">
    <source>
        <dbReference type="ARBA" id="ARBA00022692"/>
    </source>
</evidence>
<evidence type="ECO:0000313" key="14">
    <source>
        <dbReference type="Proteomes" id="UP000178086"/>
    </source>
</evidence>
<feature type="transmembrane region" description="Helical" evidence="9">
    <location>
        <begin position="294"/>
        <end position="315"/>
    </location>
</feature>
<dbReference type="Proteomes" id="UP000178086">
    <property type="component" value="Unassembled WGS sequence"/>
</dbReference>
<dbReference type="Pfam" id="PF21760">
    <property type="entry name" value="SecD_1st"/>
    <property type="match status" value="1"/>
</dbReference>
<evidence type="ECO:0000256" key="2">
    <source>
        <dbReference type="ARBA" id="ARBA00022448"/>
    </source>
</evidence>
<keyword evidence="3 9" id="KW-1003">Cell membrane</keyword>
<dbReference type="InterPro" id="IPR055344">
    <property type="entry name" value="SecD_SecF_C_bact"/>
</dbReference>
<evidence type="ECO:0000256" key="6">
    <source>
        <dbReference type="ARBA" id="ARBA00022989"/>
    </source>
</evidence>
<evidence type="ECO:0000259" key="12">
    <source>
        <dbReference type="Pfam" id="PF22599"/>
    </source>
</evidence>
<evidence type="ECO:0000256" key="7">
    <source>
        <dbReference type="ARBA" id="ARBA00023010"/>
    </source>
</evidence>
<dbReference type="InterPro" id="IPR048634">
    <property type="entry name" value="SecD_SecF_C"/>
</dbReference>
<proteinExistence type="inferred from homology"/>
<feature type="domain" description="Protein export membrane protein SecD/SecF C-terminal" evidence="10">
    <location>
        <begin position="227"/>
        <end position="389"/>
    </location>
</feature>
<evidence type="ECO:0000256" key="9">
    <source>
        <dbReference type="HAMAP-Rule" id="MF_01463"/>
    </source>
</evidence>
<keyword evidence="8 9" id="KW-0472">Membrane</keyword>
<evidence type="ECO:0000256" key="1">
    <source>
        <dbReference type="ARBA" id="ARBA00004651"/>
    </source>
</evidence>